<evidence type="ECO:0000256" key="2">
    <source>
        <dbReference type="ARBA" id="ARBA00005262"/>
    </source>
</evidence>
<feature type="transmembrane region" description="Helical" evidence="7">
    <location>
        <begin position="141"/>
        <end position="174"/>
    </location>
</feature>
<evidence type="ECO:0000256" key="5">
    <source>
        <dbReference type="ARBA" id="ARBA00022989"/>
    </source>
</evidence>
<dbReference type="AlphaFoldDB" id="A0A399EQZ2"/>
<evidence type="ECO:0000313" key="9">
    <source>
        <dbReference type="Proteomes" id="UP000265341"/>
    </source>
</evidence>
<name>A0A399EQZ2_9DEIN</name>
<feature type="transmembrane region" description="Helical" evidence="7">
    <location>
        <begin position="111"/>
        <end position="129"/>
    </location>
</feature>
<dbReference type="GO" id="GO:0005886">
    <property type="term" value="C:plasma membrane"/>
    <property type="evidence" value="ECO:0007669"/>
    <property type="project" value="UniProtKB-SubCell"/>
</dbReference>
<dbReference type="RefSeq" id="WP_119277004.1">
    <property type="nucleotide sequence ID" value="NZ_QWLA01000023.1"/>
</dbReference>
<comment type="caution">
    <text evidence="8">The sequence shown here is derived from an EMBL/GenBank/DDBJ whole genome shotgun (WGS) entry which is preliminary data.</text>
</comment>
<keyword evidence="4 7" id="KW-0812">Transmembrane</keyword>
<keyword evidence="3" id="KW-1003">Cell membrane</keyword>
<dbReference type="Pfam" id="PF02417">
    <property type="entry name" value="Chromate_transp"/>
    <property type="match status" value="1"/>
</dbReference>
<comment type="subcellular location">
    <subcellularLocation>
        <location evidence="1">Cell membrane</location>
        <topology evidence="1">Multi-pass membrane protein</topology>
    </subcellularLocation>
</comment>
<dbReference type="Proteomes" id="UP000265341">
    <property type="component" value="Unassembled WGS sequence"/>
</dbReference>
<protein>
    <submittedName>
        <fullName evidence="8">Chromate transport protein</fullName>
    </submittedName>
</protein>
<dbReference type="PANTHER" id="PTHR43663:SF1">
    <property type="entry name" value="CHROMATE TRANSPORTER"/>
    <property type="match status" value="1"/>
</dbReference>
<feature type="transmembrane region" description="Helical" evidence="7">
    <location>
        <begin position="12"/>
        <end position="32"/>
    </location>
</feature>
<dbReference type="PANTHER" id="PTHR43663">
    <property type="entry name" value="CHROMATE TRANSPORT PROTEIN-RELATED"/>
    <property type="match status" value="1"/>
</dbReference>
<keyword evidence="5 7" id="KW-1133">Transmembrane helix</keyword>
<comment type="similarity">
    <text evidence="2">Belongs to the chromate ion transporter (CHR) (TC 2.A.51) family.</text>
</comment>
<dbReference type="EMBL" id="QWLA01000023">
    <property type="protein sequence ID" value="RIH87057.1"/>
    <property type="molecule type" value="Genomic_DNA"/>
</dbReference>
<reference evidence="8 9" key="1">
    <citation type="submission" date="2018-08" db="EMBL/GenBank/DDBJ databases">
        <title>Meiothermus roseus NBRC 110900 genome sequencing project.</title>
        <authorList>
            <person name="Da Costa M.S."/>
            <person name="Albuquerque L."/>
            <person name="Raposo P."/>
            <person name="Froufe H.J.C."/>
            <person name="Barroso C.S."/>
            <person name="Egas C."/>
        </authorList>
    </citation>
    <scope>NUCLEOTIDE SEQUENCE [LARGE SCALE GENOMIC DNA]</scope>
    <source>
        <strain evidence="8 9">NBRC 110900</strain>
    </source>
</reference>
<evidence type="ECO:0000256" key="1">
    <source>
        <dbReference type="ARBA" id="ARBA00004651"/>
    </source>
</evidence>
<evidence type="ECO:0000256" key="3">
    <source>
        <dbReference type="ARBA" id="ARBA00022475"/>
    </source>
</evidence>
<sequence length="179" mass="18743">MRVPLPQLFTAFLYIGLTAFGGGGTAHIYELMVVRRGWLSEREFLETTAVCRVLPGPVFANLAAHLGARLGGALGGLVALAGVLLPGSSLMLLLSLAYFRFGAQPGSSAEGALSGVAAAAIGLVLATMLRQVRVGLDSLKAILLALAVFVTYGLLHWSLLLVLLLTVPVGVALYWQEAE</sequence>
<proteinExistence type="inferred from homology"/>
<dbReference type="GO" id="GO:0015109">
    <property type="term" value="F:chromate transmembrane transporter activity"/>
    <property type="evidence" value="ECO:0007669"/>
    <property type="project" value="InterPro"/>
</dbReference>
<evidence type="ECO:0000256" key="6">
    <source>
        <dbReference type="ARBA" id="ARBA00023136"/>
    </source>
</evidence>
<keyword evidence="9" id="KW-1185">Reference proteome</keyword>
<evidence type="ECO:0000313" key="8">
    <source>
        <dbReference type="EMBL" id="RIH87057.1"/>
    </source>
</evidence>
<feature type="transmembrane region" description="Helical" evidence="7">
    <location>
        <begin position="77"/>
        <end position="99"/>
    </location>
</feature>
<gene>
    <name evidence="8" type="primary">chrA_2</name>
    <name evidence="8" type="ORF">Mrose_01491</name>
</gene>
<keyword evidence="6 7" id="KW-0472">Membrane</keyword>
<dbReference type="InterPro" id="IPR052518">
    <property type="entry name" value="CHR_Transporter"/>
</dbReference>
<organism evidence="8 9">
    <name type="scientific">Calidithermus roseus</name>
    <dbReference type="NCBI Taxonomy" id="1644118"/>
    <lineage>
        <taxon>Bacteria</taxon>
        <taxon>Thermotogati</taxon>
        <taxon>Deinococcota</taxon>
        <taxon>Deinococci</taxon>
        <taxon>Thermales</taxon>
        <taxon>Thermaceae</taxon>
        <taxon>Calidithermus</taxon>
    </lineage>
</organism>
<evidence type="ECO:0000256" key="7">
    <source>
        <dbReference type="SAM" id="Phobius"/>
    </source>
</evidence>
<accession>A0A399EQZ2</accession>
<dbReference type="InterPro" id="IPR003370">
    <property type="entry name" value="Chromate_transpt"/>
</dbReference>
<dbReference type="OrthoDB" id="9788907at2"/>
<evidence type="ECO:0000256" key="4">
    <source>
        <dbReference type="ARBA" id="ARBA00022692"/>
    </source>
</evidence>